<protein>
    <recommendedName>
        <fullName evidence="5">tRNA-binding domain-containing protein</fullName>
    </recommendedName>
</protein>
<feature type="compositionally biased region" description="Basic and acidic residues" evidence="4">
    <location>
        <begin position="137"/>
        <end position="146"/>
    </location>
</feature>
<evidence type="ECO:0000313" key="7">
    <source>
        <dbReference type="Proteomes" id="UP000037136"/>
    </source>
</evidence>
<evidence type="ECO:0000259" key="5">
    <source>
        <dbReference type="PROSITE" id="PS50886"/>
    </source>
</evidence>
<dbReference type="PANTHER" id="PTHR11586:SF33">
    <property type="entry name" value="AMINOACYL TRNA SYNTHASE COMPLEX-INTERACTING MULTIFUNCTIONAL PROTEIN 1"/>
    <property type="match status" value="1"/>
</dbReference>
<dbReference type="InterPro" id="IPR036282">
    <property type="entry name" value="Glutathione-S-Trfase_C_sf"/>
</dbReference>
<dbReference type="STRING" id="268505.A0A2A9PGU3"/>
<evidence type="ECO:0000256" key="4">
    <source>
        <dbReference type="SAM" id="MobiDB-lite"/>
    </source>
</evidence>
<dbReference type="Pfam" id="PF21972">
    <property type="entry name" value="Arc1p_N_like"/>
    <property type="match status" value="1"/>
</dbReference>
<dbReference type="InterPro" id="IPR051270">
    <property type="entry name" value="Tyrosine-tRNA_ligase_regulator"/>
</dbReference>
<gene>
    <name evidence="6" type="ORF">XA68_10948</name>
</gene>
<evidence type="ECO:0000256" key="2">
    <source>
        <dbReference type="ARBA" id="ARBA00022884"/>
    </source>
</evidence>
<feature type="region of interest" description="Disordered" evidence="4">
    <location>
        <begin position="137"/>
        <end position="182"/>
    </location>
</feature>
<dbReference type="CDD" id="cd02799">
    <property type="entry name" value="tRNA_bind_EMAP-II_like"/>
    <property type="match status" value="1"/>
</dbReference>
<dbReference type="InterPro" id="IPR002547">
    <property type="entry name" value="tRNA-bd_dom"/>
</dbReference>
<feature type="compositionally biased region" description="Basic and acidic residues" evidence="4">
    <location>
        <begin position="153"/>
        <end position="165"/>
    </location>
</feature>
<dbReference type="AlphaFoldDB" id="A0A2A9PGU3"/>
<dbReference type="OrthoDB" id="19141at2759"/>
<dbReference type="SUPFAM" id="SSF50249">
    <property type="entry name" value="Nucleic acid-binding proteins"/>
    <property type="match status" value="1"/>
</dbReference>
<name>A0A2A9PGU3_OPHUN</name>
<dbReference type="PANTHER" id="PTHR11586">
    <property type="entry name" value="TRNA-AMINOACYLATION COFACTOR ARC1 FAMILY MEMBER"/>
    <property type="match status" value="1"/>
</dbReference>
<organism evidence="6 7">
    <name type="scientific">Ophiocordyceps unilateralis</name>
    <name type="common">Zombie-ant fungus</name>
    <name type="synonym">Torrubia unilateralis</name>
    <dbReference type="NCBI Taxonomy" id="268505"/>
    <lineage>
        <taxon>Eukaryota</taxon>
        <taxon>Fungi</taxon>
        <taxon>Dikarya</taxon>
        <taxon>Ascomycota</taxon>
        <taxon>Pezizomycotina</taxon>
        <taxon>Sordariomycetes</taxon>
        <taxon>Hypocreomycetidae</taxon>
        <taxon>Hypocreales</taxon>
        <taxon>Ophiocordycipitaceae</taxon>
        <taxon>Ophiocordyceps</taxon>
    </lineage>
</organism>
<dbReference type="Gene3D" id="1.20.1050.130">
    <property type="match status" value="1"/>
</dbReference>
<sequence>MASLSARQQYTASEEGEMKRWLSVADELRQCDEGNRRSALLQTLNAHLASRTTLLGVKASRADVAVYQALAPLVATWSAEERTGEDGLPHVVRLVDYVQNSDVFGLRLPEADKMEIDCDDVRFVDVKGVAKAKKTDEDAALVDRTKSQGAKSAVDKAAGKKDKSQKAPKSQKPPPASTPLSPALIDLRVGRILKAINHPDADSLYVSTIAMGDVPGDDTIDYQGSVCRTVCSGLNGLVPLAEMQGRNVVVVCNLKPVKMRGIKSSAMVLAASPPGDDNHSGPVELVSPPDGSKPGQRLFFEGWKGEPEGQLNPKKKIWETFQPAFSTNHSREVTFDAGRVEQLGKSGLGRLVTDDGGVCIVKSLKGAVVR</sequence>
<evidence type="ECO:0000313" key="6">
    <source>
        <dbReference type="EMBL" id="PFH60434.1"/>
    </source>
</evidence>
<dbReference type="EMBL" id="LAZP02000129">
    <property type="protein sequence ID" value="PFH60434.1"/>
    <property type="molecule type" value="Genomic_DNA"/>
</dbReference>
<keyword evidence="2 3" id="KW-0694">RNA-binding</keyword>
<dbReference type="GO" id="GO:0000049">
    <property type="term" value="F:tRNA binding"/>
    <property type="evidence" value="ECO:0007669"/>
    <property type="project" value="UniProtKB-UniRule"/>
</dbReference>
<keyword evidence="1 3" id="KW-0820">tRNA-binding</keyword>
<dbReference type="FunFam" id="2.40.50.140:FF:000199">
    <property type="entry name" value="tRNA-aminoacylation cofactor ARC1"/>
    <property type="match status" value="1"/>
</dbReference>
<evidence type="ECO:0000256" key="1">
    <source>
        <dbReference type="ARBA" id="ARBA00022555"/>
    </source>
</evidence>
<accession>A0A2A9PGU3</accession>
<dbReference type="InterPro" id="IPR012340">
    <property type="entry name" value="NA-bd_OB-fold"/>
</dbReference>
<dbReference type="Proteomes" id="UP000037136">
    <property type="component" value="Unassembled WGS sequence"/>
</dbReference>
<dbReference type="Gene3D" id="2.40.50.140">
    <property type="entry name" value="Nucleic acid-binding proteins"/>
    <property type="match status" value="1"/>
</dbReference>
<evidence type="ECO:0000256" key="3">
    <source>
        <dbReference type="PROSITE-ProRule" id="PRU00209"/>
    </source>
</evidence>
<feature type="domain" description="TRNA-binding" evidence="5">
    <location>
        <begin position="181"/>
        <end position="299"/>
    </location>
</feature>
<proteinExistence type="predicted"/>
<keyword evidence="7" id="KW-1185">Reference proteome</keyword>
<dbReference type="InterPro" id="IPR053836">
    <property type="entry name" value="Arc1-like_N"/>
</dbReference>
<dbReference type="PROSITE" id="PS50886">
    <property type="entry name" value="TRBD"/>
    <property type="match status" value="1"/>
</dbReference>
<dbReference type="GO" id="GO:0017102">
    <property type="term" value="C:methionyl glutamyl tRNA synthetase complex"/>
    <property type="evidence" value="ECO:0007669"/>
    <property type="project" value="TreeGrafter"/>
</dbReference>
<dbReference type="SUPFAM" id="SSF47616">
    <property type="entry name" value="GST C-terminal domain-like"/>
    <property type="match status" value="1"/>
</dbReference>
<dbReference type="CDD" id="cd10304">
    <property type="entry name" value="GST_C_Arc1p_N_like"/>
    <property type="match status" value="1"/>
</dbReference>
<dbReference type="Pfam" id="PF01588">
    <property type="entry name" value="tRNA_bind"/>
    <property type="match status" value="1"/>
</dbReference>
<reference evidence="6 7" key="2">
    <citation type="journal article" date="2017" name="Sci. Rep.">
        <title>Ant-infecting Ophiocordyceps genomes reveal a high diversity of potential behavioral manipulation genes and a possible major role for enterotoxins.</title>
        <authorList>
            <person name="de Bekker C."/>
            <person name="Ohm R.A."/>
            <person name="Evans H.C."/>
            <person name="Brachmann A."/>
            <person name="Hughes D.P."/>
        </authorList>
    </citation>
    <scope>NUCLEOTIDE SEQUENCE [LARGE SCALE GENOMIC DNA]</scope>
    <source>
        <strain evidence="6 7">SC16a</strain>
    </source>
</reference>
<reference evidence="6 7" key="1">
    <citation type="journal article" date="2015" name="BMC Genomics">
        <title>Gene expression during zombie ant biting behavior reflects the complexity underlying fungal parasitic behavioral manipulation.</title>
        <authorList>
            <person name="de Bekker C."/>
            <person name="Ohm R.A."/>
            <person name="Loreto R.G."/>
            <person name="Sebastian A."/>
            <person name="Albert I."/>
            <person name="Merrow M."/>
            <person name="Brachmann A."/>
            <person name="Hughes D.P."/>
        </authorList>
    </citation>
    <scope>NUCLEOTIDE SEQUENCE [LARGE SCALE GENOMIC DNA]</scope>
    <source>
        <strain evidence="6 7">SC16a</strain>
    </source>
</reference>
<comment type="caution">
    <text evidence="6">The sequence shown here is derived from an EMBL/GenBank/DDBJ whole genome shotgun (WGS) entry which is preliminary data.</text>
</comment>